<sequence length="243" mass="26126">MTFLNRTVLQDLAPEGVLRAAINFGNPVLAQQGVDGSPQGISVELAKDLARELGVQLEMVTFDAAGKVFAALEEGVWHVAFLAIEPVREEQITFSEPYVIIEGTYLVAANSTYQHVHELDKAGLKIAVGKGAAYDLFLSRTLKHAQLERAATSAGAVELYIEQSLDAAAGVRQPLGKVAADDHSYRVLDGAFTSIRQAMAVPQSRQAGAAFVRDFVERKKAEGFVRAVLNENGQTDVMVASLA</sequence>
<keyword evidence="5" id="KW-1185">Reference proteome</keyword>
<comment type="similarity">
    <text evidence="1">Belongs to the bacterial solute-binding protein 3 family.</text>
</comment>
<dbReference type="InterPro" id="IPR001638">
    <property type="entry name" value="Solute-binding_3/MltF_N"/>
</dbReference>
<gene>
    <name evidence="4" type="ORF">IFT62_20850</name>
</gene>
<dbReference type="PANTHER" id="PTHR35936:SF17">
    <property type="entry name" value="ARGININE-BINDING EXTRACELLULAR PROTEIN ARTP"/>
    <property type="match status" value="1"/>
</dbReference>
<dbReference type="EMBL" id="JACYNP010000011">
    <property type="protein sequence ID" value="MBD8123658.1"/>
    <property type="molecule type" value="Genomic_DNA"/>
</dbReference>
<feature type="domain" description="Solute-binding protein family 3/N-terminal" evidence="3">
    <location>
        <begin position="17"/>
        <end position="236"/>
    </location>
</feature>
<dbReference type="RefSeq" id="WP_191945534.1">
    <property type="nucleotide sequence ID" value="NZ_JACYNP010000011.1"/>
</dbReference>
<dbReference type="SMART" id="SM00062">
    <property type="entry name" value="PBPb"/>
    <property type="match status" value="1"/>
</dbReference>
<evidence type="ECO:0000313" key="5">
    <source>
        <dbReference type="Proteomes" id="UP000625247"/>
    </source>
</evidence>
<dbReference type="Gene3D" id="3.40.190.10">
    <property type="entry name" value="Periplasmic binding protein-like II"/>
    <property type="match status" value="2"/>
</dbReference>
<proteinExistence type="inferred from homology"/>
<comment type="caution">
    <text evidence="4">The sequence shown here is derived from an EMBL/GenBank/DDBJ whole genome shotgun (WGS) entry which is preliminary data.</text>
</comment>
<dbReference type="PANTHER" id="PTHR35936">
    <property type="entry name" value="MEMBRANE-BOUND LYTIC MUREIN TRANSGLYCOSYLASE F"/>
    <property type="match status" value="1"/>
</dbReference>
<reference evidence="4 5" key="1">
    <citation type="journal article" date="2020" name="FEMS Microbiol. Ecol.">
        <title>Temporal dynamics of bacterial communities during seed development and maturation.</title>
        <authorList>
            <person name="Chesneau G."/>
            <person name="Torres-Cortes G."/>
            <person name="Briand M."/>
            <person name="Darrasse A."/>
            <person name="Preveaux A."/>
            <person name="Marais C."/>
            <person name="Jacques M.A."/>
            <person name="Shade A."/>
            <person name="Barret M."/>
        </authorList>
    </citation>
    <scope>NUCLEOTIDE SEQUENCE [LARGE SCALE GENOMIC DNA]</scope>
    <source>
        <strain evidence="4 5">CFBP13723</strain>
    </source>
</reference>
<evidence type="ECO:0000313" key="4">
    <source>
        <dbReference type="EMBL" id="MBD8123658.1"/>
    </source>
</evidence>
<keyword evidence="2" id="KW-0732">Signal</keyword>
<name>A0ABR9AC22_9PSED</name>
<evidence type="ECO:0000259" key="3">
    <source>
        <dbReference type="SMART" id="SM00062"/>
    </source>
</evidence>
<protein>
    <submittedName>
        <fullName evidence="4">Transporter substrate-binding domain-containing protein</fullName>
    </submittedName>
</protein>
<evidence type="ECO:0000256" key="1">
    <source>
        <dbReference type="ARBA" id="ARBA00010333"/>
    </source>
</evidence>
<accession>A0ABR9AC22</accession>
<evidence type="ECO:0000256" key="2">
    <source>
        <dbReference type="ARBA" id="ARBA00022729"/>
    </source>
</evidence>
<organism evidence="4 5">
    <name type="scientific">Pseudomonas lutea</name>
    <dbReference type="NCBI Taxonomy" id="243924"/>
    <lineage>
        <taxon>Bacteria</taxon>
        <taxon>Pseudomonadati</taxon>
        <taxon>Pseudomonadota</taxon>
        <taxon>Gammaproteobacteria</taxon>
        <taxon>Pseudomonadales</taxon>
        <taxon>Pseudomonadaceae</taxon>
        <taxon>Pseudomonas</taxon>
    </lineage>
</organism>
<dbReference type="Proteomes" id="UP000625247">
    <property type="component" value="Unassembled WGS sequence"/>
</dbReference>
<dbReference type="SUPFAM" id="SSF53850">
    <property type="entry name" value="Periplasmic binding protein-like II"/>
    <property type="match status" value="1"/>
</dbReference>
<dbReference type="Pfam" id="PF00497">
    <property type="entry name" value="SBP_bac_3"/>
    <property type="match status" value="1"/>
</dbReference>